<evidence type="ECO:0000313" key="2">
    <source>
        <dbReference type="EMBL" id="NGN68224.1"/>
    </source>
</evidence>
<proteinExistence type="predicted"/>
<accession>A0A6G4U7R4</accession>
<dbReference type="SMART" id="SM00642">
    <property type="entry name" value="Aamy"/>
    <property type="match status" value="1"/>
</dbReference>
<feature type="domain" description="Glycosyl hydrolase family 13 catalytic" evidence="1">
    <location>
        <begin position="71"/>
        <end position="385"/>
    </location>
</feature>
<name>A0A6G4U7R4_9ACTN</name>
<dbReference type="PANTHER" id="PTHR47786:SF2">
    <property type="entry name" value="GLYCOSYL HYDROLASE FAMILY 13 CATALYTIC DOMAIN-CONTAINING PROTEIN"/>
    <property type="match status" value="1"/>
</dbReference>
<dbReference type="CDD" id="cd11347">
    <property type="entry name" value="AmyAc_1"/>
    <property type="match status" value="1"/>
</dbReference>
<gene>
    <name evidence="2" type="ORF">G5C51_30535</name>
</gene>
<dbReference type="Gene3D" id="3.20.20.80">
    <property type="entry name" value="Glycosidases"/>
    <property type="match status" value="1"/>
</dbReference>
<dbReference type="Proteomes" id="UP000481583">
    <property type="component" value="Unassembled WGS sequence"/>
</dbReference>
<comment type="caution">
    <text evidence="2">The sequence shown here is derived from an EMBL/GenBank/DDBJ whole genome shotgun (WGS) entry which is preliminary data.</text>
</comment>
<dbReference type="SUPFAM" id="SSF51445">
    <property type="entry name" value="(Trans)glycosidases"/>
    <property type="match status" value="1"/>
</dbReference>
<keyword evidence="3" id="KW-1185">Reference proteome</keyword>
<dbReference type="EMBL" id="JAAKZV010000189">
    <property type="protein sequence ID" value="NGN68224.1"/>
    <property type="molecule type" value="Genomic_DNA"/>
</dbReference>
<evidence type="ECO:0000259" key="1">
    <source>
        <dbReference type="SMART" id="SM00642"/>
    </source>
</evidence>
<dbReference type="RefSeq" id="WP_165241970.1">
    <property type="nucleotide sequence ID" value="NZ_JAAKZV010000189.1"/>
</dbReference>
<reference evidence="2 3" key="1">
    <citation type="submission" date="2020-02" db="EMBL/GenBank/DDBJ databases">
        <title>Whole-genome analyses of novel actinobacteria.</title>
        <authorList>
            <person name="Sahin N."/>
        </authorList>
    </citation>
    <scope>NUCLEOTIDE SEQUENCE [LARGE SCALE GENOMIC DNA]</scope>
    <source>
        <strain evidence="2 3">A7024</strain>
    </source>
</reference>
<evidence type="ECO:0000313" key="3">
    <source>
        <dbReference type="Proteomes" id="UP000481583"/>
    </source>
</evidence>
<protein>
    <submittedName>
        <fullName evidence="2">Alpha-amylase</fullName>
    </submittedName>
</protein>
<dbReference type="InterPro" id="IPR017853">
    <property type="entry name" value="GH"/>
</dbReference>
<sequence length="494" mass="55085">MSTLPPQPVIHEVNTWVWLGELARRTGRPVGLGDVSKDAWDEITPHGVDAVWLMGVWERSAEGLGIALADPALRAAFTGALPDAGEADIAGSPYCIRRYAVDERIGGAAGLAVARAELDRRGVGLLLDYVPNHVAPDSPWLAEHPGYFVRGDRDDLERDPAAYYEKGGQVYARGRDPYFAPWPDVVQLNAYSESLRTATADVLRDIGDMCDGVRCDMAMLMINDVFGRTWGERAGPVPERDFWPTVLAAVRERHPGMTFVAEAYWDLEWDLQQQGFDFCYDKRLYDRLVNESPASVRGHLQADTGYQRHLVRFLENHDEPRAATTLGAAKERAAATLIATLPGATLWHEGQFTGRRTQLPVFLTRRPDEAPDEAQRVFHERLLARVHESRMRTGDWQLLGCDGWPDNPTHESLLAWCWSGEAGRHVIVVNLSGGRAQAMVRLPWEELTGTSWQLTDLVDGARYERGGDELLASGLYTDLDAWGSHIFSFEADRG</sequence>
<dbReference type="GO" id="GO:0005975">
    <property type="term" value="P:carbohydrate metabolic process"/>
    <property type="evidence" value="ECO:0007669"/>
    <property type="project" value="InterPro"/>
</dbReference>
<organism evidence="2 3">
    <name type="scientific">Streptomyces coryli</name>
    <dbReference type="NCBI Taxonomy" id="1128680"/>
    <lineage>
        <taxon>Bacteria</taxon>
        <taxon>Bacillati</taxon>
        <taxon>Actinomycetota</taxon>
        <taxon>Actinomycetes</taxon>
        <taxon>Kitasatosporales</taxon>
        <taxon>Streptomycetaceae</taxon>
        <taxon>Streptomyces</taxon>
    </lineage>
</organism>
<dbReference type="AlphaFoldDB" id="A0A6G4U7R4"/>
<dbReference type="PANTHER" id="PTHR47786">
    <property type="entry name" value="ALPHA-1,4-GLUCAN:MALTOSE-1-PHOSPHATE MALTOSYLTRANSFERASE"/>
    <property type="match status" value="1"/>
</dbReference>
<dbReference type="InterPro" id="IPR006047">
    <property type="entry name" value="GH13_cat_dom"/>
</dbReference>